<organism evidence="6 7">
    <name type="scientific">Steroidobacter agaridevorans</name>
    <dbReference type="NCBI Taxonomy" id="2695856"/>
    <lineage>
        <taxon>Bacteria</taxon>
        <taxon>Pseudomonadati</taxon>
        <taxon>Pseudomonadota</taxon>
        <taxon>Gammaproteobacteria</taxon>
        <taxon>Steroidobacterales</taxon>
        <taxon>Steroidobacteraceae</taxon>
        <taxon>Steroidobacter</taxon>
    </lineage>
</organism>
<dbReference type="AlphaFoldDB" id="A0A829Y9F4"/>
<dbReference type="RefSeq" id="WP_161811550.1">
    <property type="nucleotide sequence ID" value="NZ_BLJN01000002.1"/>
</dbReference>
<evidence type="ECO:0000313" key="7">
    <source>
        <dbReference type="Proteomes" id="UP000445000"/>
    </source>
</evidence>
<evidence type="ECO:0000256" key="3">
    <source>
        <dbReference type="ARBA" id="ARBA00022741"/>
    </source>
</evidence>
<protein>
    <recommendedName>
        <fullName evidence="5">3-phospho-D-glycerate guanylyltransferase</fullName>
        <shortName evidence="5">3PG guanylyltransferase</shortName>
        <ecNumber evidence="5">2.7.7.106</ecNumber>
    </recommendedName>
</protein>
<comment type="pathway">
    <text evidence="5">Cofactor biosynthesis; coenzyme F420 biosynthesis.</text>
</comment>
<comment type="caution">
    <text evidence="6">The sequence shown here is derived from an EMBL/GenBank/DDBJ whole genome shotgun (WGS) entry which is preliminary data.</text>
</comment>
<evidence type="ECO:0000256" key="2">
    <source>
        <dbReference type="ARBA" id="ARBA00022695"/>
    </source>
</evidence>
<keyword evidence="3 5" id="KW-0547">Nucleotide-binding</keyword>
<evidence type="ECO:0000256" key="5">
    <source>
        <dbReference type="HAMAP-Rule" id="MF_02114"/>
    </source>
</evidence>
<sequence>MASTWALVPLKSSERAKSRLAEVLDAEQRRQLFFALAEQVIVALHESRNIDAVAVVTSSLEVAEFATSLHAMPILQEADVGMSPALESALRSFQAMQPERVLMVPGDLPLISARAVDAIFEAQTASEQVVLVPDRRHEGTNALLCSPPQAIAPRFGSCSFTRHLSAARAANIATRVVEIEELALDLDCADDLDYLRSHAFERSASLLAPLRLATASNVPLRAALVG</sequence>
<dbReference type="Pfam" id="PF01983">
    <property type="entry name" value="CofC"/>
    <property type="match status" value="1"/>
</dbReference>
<evidence type="ECO:0000313" key="6">
    <source>
        <dbReference type="EMBL" id="GFE79790.1"/>
    </source>
</evidence>
<dbReference type="InterPro" id="IPR002835">
    <property type="entry name" value="CofC"/>
</dbReference>
<dbReference type="InterPro" id="IPR029044">
    <property type="entry name" value="Nucleotide-diphossugar_trans"/>
</dbReference>
<dbReference type="GO" id="GO:0043814">
    <property type="term" value="F:phospholactate guanylyltransferase activity"/>
    <property type="evidence" value="ECO:0007669"/>
    <property type="project" value="InterPro"/>
</dbReference>
<dbReference type="Gene3D" id="3.90.550.10">
    <property type="entry name" value="Spore Coat Polysaccharide Biosynthesis Protein SpsA, Chain A"/>
    <property type="match status" value="1"/>
</dbReference>
<dbReference type="EC" id="2.7.7.106" evidence="5"/>
<evidence type="ECO:0000256" key="1">
    <source>
        <dbReference type="ARBA" id="ARBA00022679"/>
    </source>
</evidence>
<keyword evidence="4 5" id="KW-0342">GTP-binding</keyword>
<comment type="catalytic activity">
    <reaction evidence="5">
        <text>(2R)-3-phosphoglycerate + GTP + H(+) = 3-[(R)-glyceryl]-diphospho-5'-guanosine + diphosphate</text>
        <dbReference type="Rhea" id="RHEA:63440"/>
        <dbReference type="ChEBI" id="CHEBI:15378"/>
        <dbReference type="ChEBI" id="CHEBI:33019"/>
        <dbReference type="ChEBI" id="CHEBI:37565"/>
        <dbReference type="ChEBI" id="CHEBI:58272"/>
        <dbReference type="ChEBI" id="CHEBI:147306"/>
        <dbReference type="EC" id="2.7.7.106"/>
    </reaction>
</comment>
<accession>A0A829Y9F4</accession>
<dbReference type="Proteomes" id="UP000445000">
    <property type="component" value="Unassembled WGS sequence"/>
</dbReference>
<dbReference type="PANTHER" id="PTHR40392">
    <property type="entry name" value="2-PHOSPHO-L-LACTATE GUANYLYLTRANSFERASE"/>
    <property type="match status" value="1"/>
</dbReference>
<reference evidence="7" key="1">
    <citation type="submission" date="2020-01" db="EMBL/GenBank/DDBJ databases">
        <title>'Steroidobacter agaridevorans' sp. nov., agar-degrading bacteria isolated from rhizosphere soils.</title>
        <authorList>
            <person name="Ikenaga M."/>
            <person name="Kataoka M."/>
            <person name="Murouchi A."/>
            <person name="Katsuragi S."/>
            <person name="Sakai M."/>
        </authorList>
    </citation>
    <scope>NUCLEOTIDE SEQUENCE [LARGE SCALE GENOMIC DNA]</scope>
    <source>
        <strain evidence="7">YU21-B</strain>
    </source>
</reference>
<comment type="function">
    <text evidence="5">Guanylyltransferase that catalyzes the activation of (2R)-3-phosphoglycerate (3PG) as 3-[(R)-glyceryl]-diphospho-5'-guanosine, via the condensation of 3PG with GTP. It is involved in the biosynthesis of a derivative of the hydride carrier cofactor coenzyme F420, 3PG-F420.</text>
</comment>
<keyword evidence="1 5" id="KW-0808">Transferase</keyword>
<dbReference type="HAMAP" id="MF_02114">
    <property type="entry name" value="CofC"/>
    <property type="match status" value="1"/>
</dbReference>
<gene>
    <name evidence="5" type="primary">fbiD</name>
    <name evidence="6" type="ORF">GCM10011487_17900</name>
</gene>
<dbReference type="PANTHER" id="PTHR40392:SF1">
    <property type="entry name" value="2-PHOSPHO-L-LACTATE GUANYLYLTRANSFERASE"/>
    <property type="match status" value="1"/>
</dbReference>
<keyword evidence="7" id="KW-1185">Reference proteome</keyword>
<name>A0A829Y9F4_9GAMM</name>
<comment type="similarity">
    <text evidence="5">Belongs to the CofC family.</text>
</comment>
<dbReference type="NCBIfam" id="TIGR03552">
    <property type="entry name" value="F420_cofC"/>
    <property type="match status" value="1"/>
</dbReference>
<keyword evidence="2 5" id="KW-0548">Nucleotidyltransferase</keyword>
<dbReference type="SUPFAM" id="SSF53448">
    <property type="entry name" value="Nucleotide-diphospho-sugar transferases"/>
    <property type="match status" value="1"/>
</dbReference>
<evidence type="ECO:0000256" key="4">
    <source>
        <dbReference type="ARBA" id="ARBA00023134"/>
    </source>
</evidence>
<proteinExistence type="inferred from homology"/>
<dbReference type="UniPathway" id="UPA00071"/>
<dbReference type="GO" id="GO:0052645">
    <property type="term" value="P:F420-0 metabolic process"/>
    <property type="evidence" value="ECO:0007669"/>
    <property type="project" value="UniProtKB-UniRule"/>
</dbReference>
<dbReference type="GO" id="GO:0005525">
    <property type="term" value="F:GTP binding"/>
    <property type="evidence" value="ECO:0007669"/>
    <property type="project" value="UniProtKB-KW"/>
</dbReference>
<dbReference type="EMBL" id="BLJN01000002">
    <property type="protein sequence ID" value="GFE79790.1"/>
    <property type="molecule type" value="Genomic_DNA"/>
</dbReference>